<name>A0A944DIW3_PSEFL</name>
<proteinExistence type="predicted"/>
<comment type="caution">
    <text evidence="1">The sequence shown here is derived from an EMBL/GenBank/DDBJ whole genome shotgun (WGS) entry which is preliminary data.</text>
</comment>
<organism evidence="1 2">
    <name type="scientific">Pseudomonas fluorescens</name>
    <dbReference type="NCBI Taxonomy" id="294"/>
    <lineage>
        <taxon>Bacteria</taxon>
        <taxon>Pseudomonadati</taxon>
        <taxon>Pseudomonadota</taxon>
        <taxon>Gammaproteobacteria</taxon>
        <taxon>Pseudomonadales</taxon>
        <taxon>Pseudomonadaceae</taxon>
        <taxon>Pseudomonas</taxon>
    </lineage>
</organism>
<gene>
    <name evidence="1" type="ORF">J7E47_13265</name>
</gene>
<accession>A0A944DIW3</accession>
<sequence>MEAALTPVIGQQGVVALYRRSLHLCGAAHPRLTSTCNKVPPGMVLTALNSVLVEQSEADALFFGEMLLTIFYELLTTLIGPSLTARLLRGVWDCSLSDTPSQENSP</sequence>
<dbReference type="AlphaFoldDB" id="A0A944DIW3"/>
<protein>
    <submittedName>
        <fullName evidence="1">Uncharacterized protein</fullName>
    </submittedName>
</protein>
<dbReference type="EMBL" id="JAGGOB010000026">
    <property type="protein sequence ID" value="MBT2329692.1"/>
    <property type="molecule type" value="Genomic_DNA"/>
</dbReference>
<evidence type="ECO:0000313" key="1">
    <source>
        <dbReference type="EMBL" id="MBT2329692.1"/>
    </source>
</evidence>
<dbReference type="Proteomes" id="UP000692896">
    <property type="component" value="Unassembled WGS sequence"/>
</dbReference>
<evidence type="ECO:0000313" key="2">
    <source>
        <dbReference type="Proteomes" id="UP000692896"/>
    </source>
</evidence>
<reference evidence="1" key="1">
    <citation type="submission" date="2021-03" db="EMBL/GenBank/DDBJ databases">
        <title>Genomic analysis provides insights into the functional capacity of soil bacteria communities inhabiting an altitudinal gradient in the Atacama Desert.</title>
        <authorList>
            <person name="Gonzalez M."/>
            <person name="Maldonado J."/>
            <person name="Maza F."/>
            <person name="Hodar C."/>
            <person name="Cortes M."/>
            <person name="Palma R."/>
            <person name="Andreani C."/>
            <person name="Gaete A."/>
            <person name="Vasquez-Dean J."/>
            <person name="Acuna V."/>
            <person name="Aguado M."/>
            <person name="Mandakovic D."/>
            <person name="Latorre M."/>
            <person name="Orellana A."/>
            <person name="Gutierrez R."/>
            <person name="Montecino M."/>
            <person name="Allende M."/>
            <person name="Maass A."/>
            <person name="Cambiazo V."/>
        </authorList>
    </citation>
    <scope>NUCLEOTIDE SEQUENCE</scope>
    <source>
        <strain evidence="1">ISL-25</strain>
    </source>
</reference>